<name>A0ABS9D2G6_9ALTE</name>
<feature type="binding site" evidence="9">
    <location>
        <position position="175"/>
    </location>
    <ligand>
        <name>alpha-D-glucose 1-phosphate</name>
        <dbReference type="ChEBI" id="CHEBI:58601"/>
    </ligand>
</feature>
<evidence type="ECO:0000256" key="6">
    <source>
        <dbReference type="ARBA" id="ARBA00022840"/>
    </source>
</evidence>
<dbReference type="PROSITE" id="PS00809">
    <property type="entry name" value="ADP_GLC_PYROPHOSPH_2"/>
    <property type="match status" value="1"/>
</dbReference>
<keyword evidence="4 9" id="KW-0548">Nucleotidyltransferase</keyword>
<proteinExistence type="inferred from homology"/>
<dbReference type="NCBIfam" id="TIGR02091">
    <property type="entry name" value="glgC"/>
    <property type="match status" value="1"/>
</dbReference>
<dbReference type="Pfam" id="PF24894">
    <property type="entry name" value="Hexapep_GlmU"/>
    <property type="match status" value="1"/>
</dbReference>
<dbReference type="Proteomes" id="UP001521137">
    <property type="component" value="Unassembled WGS sequence"/>
</dbReference>
<feature type="domain" description="Nucleotidyl transferase" evidence="10">
    <location>
        <begin position="18"/>
        <end position="283"/>
    </location>
</feature>
<dbReference type="Gene3D" id="2.160.10.10">
    <property type="entry name" value="Hexapeptide repeat proteins"/>
    <property type="match status" value="1"/>
</dbReference>
<dbReference type="NCBIfam" id="NF001947">
    <property type="entry name" value="PRK00725.1"/>
    <property type="match status" value="1"/>
</dbReference>
<keyword evidence="3 9" id="KW-0808">Transferase</keyword>
<comment type="subunit">
    <text evidence="9">Homotetramer.</text>
</comment>
<comment type="catalytic activity">
    <reaction evidence="9">
        <text>alpha-D-glucose 1-phosphate + ATP + H(+) = ADP-alpha-D-glucose + diphosphate</text>
        <dbReference type="Rhea" id="RHEA:12120"/>
        <dbReference type="ChEBI" id="CHEBI:15378"/>
        <dbReference type="ChEBI" id="CHEBI:30616"/>
        <dbReference type="ChEBI" id="CHEBI:33019"/>
        <dbReference type="ChEBI" id="CHEBI:57498"/>
        <dbReference type="ChEBI" id="CHEBI:58601"/>
        <dbReference type="EC" id="2.7.7.27"/>
    </reaction>
</comment>
<dbReference type="InterPro" id="IPR056818">
    <property type="entry name" value="GlmU/GlgC-like_hexapep"/>
</dbReference>
<reference evidence="12 13" key="1">
    <citation type="submission" date="2022-01" db="EMBL/GenBank/DDBJ databases">
        <title>Paraglaciecola sp. G1-23.</title>
        <authorList>
            <person name="Jin M.S."/>
            <person name="Han D.M."/>
            <person name="Kim H.M."/>
            <person name="Jeon C.O."/>
        </authorList>
    </citation>
    <scope>NUCLEOTIDE SEQUENCE [LARGE SCALE GENOMIC DNA]</scope>
    <source>
        <strain evidence="12 13">G1-23</strain>
    </source>
</reference>
<dbReference type="SUPFAM" id="SSF51161">
    <property type="entry name" value="Trimeric LpxA-like enzymes"/>
    <property type="match status" value="1"/>
</dbReference>
<evidence type="ECO:0000259" key="10">
    <source>
        <dbReference type="Pfam" id="PF00483"/>
    </source>
</evidence>
<dbReference type="SUPFAM" id="SSF53448">
    <property type="entry name" value="Nucleotide-diphospho-sugar transferases"/>
    <property type="match status" value="1"/>
</dbReference>
<evidence type="ECO:0000256" key="2">
    <source>
        <dbReference type="ARBA" id="ARBA00022600"/>
    </source>
</evidence>
<dbReference type="CDD" id="cd02508">
    <property type="entry name" value="ADP_Glucose_PP"/>
    <property type="match status" value="1"/>
</dbReference>
<dbReference type="InterPro" id="IPR011831">
    <property type="entry name" value="ADP-Glc_PPase"/>
</dbReference>
<feature type="domain" description="Glucose-1-phosphate adenylyltransferase/Bifunctional protein GlmU-like C-terminal hexapeptide" evidence="11">
    <location>
        <begin position="306"/>
        <end position="410"/>
    </location>
</feature>
<dbReference type="InterPro" id="IPR029044">
    <property type="entry name" value="Nucleotide-diphossugar_trans"/>
</dbReference>
<dbReference type="InterPro" id="IPR023049">
    <property type="entry name" value="GlgC_bac"/>
</dbReference>
<dbReference type="RefSeq" id="WP_235310193.1">
    <property type="nucleotide sequence ID" value="NZ_JAKGAS010000001.1"/>
</dbReference>
<dbReference type="Gene3D" id="3.90.550.10">
    <property type="entry name" value="Spore Coat Polysaccharide Biosynthesis Protein SpsA, Chain A"/>
    <property type="match status" value="1"/>
</dbReference>
<feature type="binding site" evidence="9">
    <location>
        <begin position="190"/>
        <end position="191"/>
    </location>
    <ligand>
        <name>alpha-D-glucose 1-phosphate</name>
        <dbReference type="ChEBI" id="CHEBI:58601"/>
    </ligand>
</feature>
<gene>
    <name evidence="9 12" type="primary">glgC</name>
    <name evidence="12" type="ORF">L0668_00980</name>
</gene>
<feature type="binding site" evidence="9">
    <location>
        <position position="208"/>
    </location>
    <ligand>
        <name>alpha-D-glucose 1-phosphate</name>
        <dbReference type="ChEBI" id="CHEBI:58601"/>
    </ligand>
</feature>
<keyword evidence="7 9" id="KW-0320">Glycogen biosynthesis</keyword>
<feature type="site" description="Could play a key role in the communication between the regulatory and the substrate sites" evidence="9">
    <location>
        <position position="70"/>
    </location>
</feature>
<dbReference type="PANTHER" id="PTHR43523">
    <property type="entry name" value="GLUCOSE-1-PHOSPHATE ADENYLYLTRANSFERASE-RELATED"/>
    <property type="match status" value="1"/>
</dbReference>
<accession>A0ABS9D2G6</accession>
<evidence type="ECO:0000259" key="11">
    <source>
        <dbReference type="Pfam" id="PF24894"/>
    </source>
</evidence>
<comment type="similarity">
    <text evidence="1 9">Belongs to the bacterial/plant glucose-1-phosphate adenylyltransferase family.</text>
</comment>
<protein>
    <recommendedName>
        <fullName evidence="9">Glucose-1-phosphate adenylyltransferase</fullName>
        <ecNumber evidence="9">2.7.7.27</ecNumber>
    </recommendedName>
    <alternativeName>
        <fullName evidence="9">ADP-glucose pyrophosphorylase</fullName>
        <shortName evidence="9">ADPGlc PPase</shortName>
    </alternativeName>
    <alternativeName>
        <fullName evidence="9">ADP-glucose synthase</fullName>
    </alternativeName>
</protein>
<dbReference type="EC" id="2.7.7.27" evidence="9"/>
<dbReference type="PANTHER" id="PTHR43523:SF2">
    <property type="entry name" value="GLUCOSE-1-PHOSPHATE ADENYLYLTRANSFERASE"/>
    <property type="match status" value="1"/>
</dbReference>
<dbReference type="InterPro" id="IPR011004">
    <property type="entry name" value="Trimer_LpxA-like_sf"/>
</dbReference>
<keyword evidence="13" id="KW-1185">Reference proteome</keyword>
<evidence type="ECO:0000256" key="7">
    <source>
        <dbReference type="ARBA" id="ARBA00023056"/>
    </source>
</evidence>
<comment type="function">
    <text evidence="9">Involved in the biosynthesis of ADP-glucose, a building block required for the elongation reactions to produce glycogen. Catalyzes the reaction between ATP and alpha-D-glucose 1-phosphate (G1P) to produce pyrophosphate and ADP-Glc.</text>
</comment>
<dbReference type="NCBIfam" id="NF002023">
    <property type="entry name" value="PRK00844.1"/>
    <property type="match status" value="1"/>
</dbReference>
<dbReference type="Pfam" id="PF00483">
    <property type="entry name" value="NTP_transferase"/>
    <property type="match status" value="1"/>
</dbReference>
<evidence type="ECO:0000256" key="9">
    <source>
        <dbReference type="HAMAP-Rule" id="MF_00624"/>
    </source>
</evidence>
<evidence type="ECO:0000256" key="5">
    <source>
        <dbReference type="ARBA" id="ARBA00022741"/>
    </source>
</evidence>
<organism evidence="12 13">
    <name type="scientific">Paraglaciecola algarum</name>
    <dbReference type="NCBI Taxonomy" id="3050085"/>
    <lineage>
        <taxon>Bacteria</taxon>
        <taxon>Pseudomonadati</taxon>
        <taxon>Pseudomonadota</taxon>
        <taxon>Gammaproteobacteria</taxon>
        <taxon>Alteromonadales</taxon>
        <taxon>Alteromonadaceae</taxon>
        <taxon>Paraglaciecola</taxon>
    </lineage>
</organism>
<dbReference type="CDD" id="cd04651">
    <property type="entry name" value="LbH_G1P_AT_C"/>
    <property type="match status" value="1"/>
</dbReference>
<sequence>MVISDTRYVSQLTRNSLALILAGGKGSRLCELTASESKPALHFGGKFRVIDFPLSNCVNSGIRKIGVITQYKAYSLIRHLVQGWGHLNRELGEFVELLPASQQRSANWYQGTADALYQNIDFIREHAPKYVVIMAGDHVYKMDYGDMLAQHVESQADMSISCIELPCKEAANTFGVMQVDHKNRISSFAEKPARPYELDDKPGYSLTSMGNYIFNTEFLIDQLCKDASAKNSQHDFGIDMIPRLITNNHLYAYRFRNKHNAPTPYWRDIGTLDSFWQANMDLTHFVPKLNIYDDEWPIWTHQKQYPPAKFLFNDDTRRGYAVDSMISGGCIVSGAKINHSLLFSNVRVHSYADVNESLLLPQVEIGRNSVINRAIIETGCKIPQNFTVGINQKSDISRGFRLTENGVVLVTKSMLANLNPNNSPTTTVPFPTNIKATTALSSRGC</sequence>
<evidence type="ECO:0000256" key="1">
    <source>
        <dbReference type="ARBA" id="ARBA00010443"/>
    </source>
</evidence>
<dbReference type="HAMAP" id="MF_00624">
    <property type="entry name" value="GlgC"/>
    <property type="match status" value="1"/>
</dbReference>
<dbReference type="InterPro" id="IPR005835">
    <property type="entry name" value="NTP_transferase_dom"/>
</dbReference>
<dbReference type="EMBL" id="JAKGAS010000001">
    <property type="protein sequence ID" value="MCF2946667.1"/>
    <property type="molecule type" value="Genomic_DNA"/>
</dbReference>
<keyword evidence="6 9" id="KW-0067">ATP-binding</keyword>
<evidence type="ECO:0000256" key="4">
    <source>
        <dbReference type="ARBA" id="ARBA00022695"/>
    </source>
</evidence>
<evidence type="ECO:0000313" key="13">
    <source>
        <dbReference type="Proteomes" id="UP001521137"/>
    </source>
</evidence>
<dbReference type="GO" id="GO:0008878">
    <property type="term" value="F:glucose-1-phosphate adenylyltransferase activity"/>
    <property type="evidence" value="ECO:0007669"/>
    <property type="project" value="UniProtKB-EC"/>
</dbReference>
<keyword evidence="5 9" id="KW-0547">Nucleotide-binding</keyword>
<evidence type="ECO:0000256" key="3">
    <source>
        <dbReference type="ARBA" id="ARBA00022679"/>
    </source>
</evidence>
<comment type="caution">
    <text evidence="12">The sequence shown here is derived from an EMBL/GenBank/DDBJ whole genome shotgun (WGS) entry which is preliminary data.</text>
</comment>
<dbReference type="PROSITE" id="PS00808">
    <property type="entry name" value="ADP_GLC_PYROPHOSPH_1"/>
    <property type="match status" value="1"/>
</dbReference>
<feature type="site" description="Could play a key role in the communication between the regulatory and the substrate sites" evidence="9">
    <location>
        <position position="108"/>
    </location>
</feature>
<dbReference type="InterPro" id="IPR005836">
    <property type="entry name" value="ADP_Glu_pyroP_CS"/>
</dbReference>
<feature type="binding site" evidence="9">
    <location>
        <position position="109"/>
    </location>
    <ligand>
        <name>alpha-D-glucose 1-phosphate</name>
        <dbReference type="ChEBI" id="CHEBI:58601"/>
    </ligand>
</feature>
<keyword evidence="2 9" id="KW-0321">Glycogen metabolism</keyword>
<keyword evidence="8 9" id="KW-0119">Carbohydrate metabolism</keyword>
<evidence type="ECO:0000313" key="12">
    <source>
        <dbReference type="EMBL" id="MCF2946667.1"/>
    </source>
</evidence>
<comment type="pathway">
    <text evidence="9">Glycan biosynthesis; glycogen biosynthesis.</text>
</comment>
<evidence type="ECO:0000256" key="8">
    <source>
        <dbReference type="ARBA" id="ARBA00023277"/>
    </source>
</evidence>